<name>R4G1H0_9BACL</name>
<comment type="caution">
    <text evidence="1">The sequence shown here is derived from an EMBL/GenBank/DDBJ whole genome shotgun (WGS) entry which is preliminary data.</text>
</comment>
<organism evidence="1 2">
    <name type="scientific">Anoxybacillus flavithermus NBRC 109594</name>
    <dbReference type="NCBI Taxonomy" id="1315967"/>
    <lineage>
        <taxon>Bacteria</taxon>
        <taxon>Bacillati</taxon>
        <taxon>Bacillota</taxon>
        <taxon>Bacilli</taxon>
        <taxon>Bacillales</taxon>
        <taxon>Anoxybacillaceae</taxon>
        <taxon>Anoxybacillus</taxon>
    </lineage>
</organism>
<dbReference type="EMBL" id="BARH01000015">
    <property type="protein sequence ID" value="GAC91539.1"/>
    <property type="molecule type" value="Genomic_DNA"/>
</dbReference>
<evidence type="ECO:0000313" key="1">
    <source>
        <dbReference type="EMBL" id="GAC91539.1"/>
    </source>
</evidence>
<sequence length="37" mass="4424">MDDYIIAKKMSKNCYIAIKLCYKYITTIGFCKNKERI</sequence>
<evidence type="ECO:0000313" key="2">
    <source>
        <dbReference type="Proteomes" id="UP000013057"/>
    </source>
</evidence>
<protein>
    <submittedName>
        <fullName evidence="1">Uncharacterized protein</fullName>
    </submittedName>
</protein>
<dbReference type="AlphaFoldDB" id="R4G1H0"/>
<gene>
    <name evidence="1" type="ORF">KN10_1975</name>
</gene>
<dbReference type="Proteomes" id="UP000013057">
    <property type="component" value="Unassembled WGS sequence"/>
</dbReference>
<proteinExistence type="predicted"/>
<accession>R4G1H0</accession>
<reference evidence="2" key="1">
    <citation type="journal article" date="2013" name="Genome">
        <title>Draft Genome Sequence of a Thermophilic Member of the Bacillaceae, Anoxybacillus flavithermus Strain Kn10, Isolated from the Kan-nawa Hot Spring in Japan.</title>
        <authorList>
            <person name="Matsutani M."/>
            <person name="Shirakihara Y."/>
            <person name="Imada K."/>
            <person name="Yakushi T."/>
            <person name="Matsushita K."/>
        </authorList>
    </citation>
    <scope>NUCLEOTIDE SEQUENCE [LARGE SCALE GENOMIC DNA]</scope>
    <source>
        <strain evidence="2">NBRC 109594</strain>
    </source>
</reference>